<dbReference type="Pfam" id="PF04820">
    <property type="entry name" value="Trp_halogenase"/>
    <property type="match status" value="2"/>
</dbReference>
<dbReference type="PANTHER" id="PTHR43747">
    <property type="entry name" value="FAD-BINDING PROTEIN"/>
    <property type="match status" value="1"/>
</dbReference>
<keyword evidence="2" id="KW-0503">Monooxygenase</keyword>
<dbReference type="InterPro" id="IPR006905">
    <property type="entry name" value="Flavin_halogenase"/>
</dbReference>
<dbReference type="RefSeq" id="WP_414589998.1">
    <property type="nucleotide sequence ID" value="NZ_CAWUDP010000223.1"/>
</dbReference>
<dbReference type="InterPro" id="IPR036188">
    <property type="entry name" value="FAD/NAD-bd_sf"/>
</dbReference>
<comment type="similarity">
    <text evidence="3">Belongs to the flavin-dependent halogenase family. Bacterial tryptophan halogenase subfamily.</text>
</comment>
<organism evidence="4">
    <name type="scientific">Scytonema sp. PCC 10023</name>
    <dbReference type="NCBI Taxonomy" id="1680591"/>
    <lineage>
        <taxon>Bacteria</taxon>
        <taxon>Bacillati</taxon>
        <taxon>Cyanobacteriota</taxon>
        <taxon>Cyanophyceae</taxon>
        <taxon>Nostocales</taxon>
        <taxon>Scytonemataceae</taxon>
        <taxon>Scytonema</taxon>
    </lineage>
</organism>
<gene>
    <name evidence="4" type="primary">mstA</name>
</gene>
<dbReference type="GO" id="GO:0004497">
    <property type="term" value="F:monooxygenase activity"/>
    <property type="evidence" value="ECO:0007669"/>
    <property type="project" value="UniProtKB-KW"/>
</dbReference>
<evidence type="ECO:0000256" key="3">
    <source>
        <dbReference type="ARBA" id="ARBA00038396"/>
    </source>
</evidence>
<sequence length="557" mass="63778">MSYDKSKQFDVIILGSGLAGSILATVLARHNVKVLMIDKEAHPRFAVGEAMTPDTDLMMSILSYKYSVPEIDYLSSFNNICNYISPSACGLKRSFNFIYHREGEKQSLQSSNKIGVLPSSHLFRQEIDHYMAKVAVNYGAKLLENTNIVDLKIDPKGGIEVKVEGDEQFAANYLVDASGYNSLLSQRFNLREKPTRLKTHSRSIFTHMIGVKKYDDCIHSIGETLDEIRWYQGTLHHIFDGGWMWVIPFNNHEKSTNPICSVGLNLDPRRYPRTDISPEQEFQNFLSRFPNIAIQFEDAKPVRNWVSTGRLQYSSHSCMGERFYLLPHAAGFIDPLYSFGLVNTCTIIIPLASRIMKAISENDYSTERFADIERLQQKLFDFNDNLVNCSYISFRNFNLWDAWRRVWMLGTFMRQMKAGIRIKLKIGAGKGEELSILNNNDEDNLDRLTPSYEGLGDDFFQKTTAIVEKVEENLLSPDDAAQQIMSLLKSIIFLPDNILNIGDASQKNVDGATDFYKSEVLRFLYWVKDSKKPEVKKYFDYDEEDLVAAFKIRAGKR</sequence>
<dbReference type="SUPFAM" id="SSF51905">
    <property type="entry name" value="FAD/NAD(P)-binding domain"/>
    <property type="match status" value="1"/>
</dbReference>
<dbReference type="AlphaFoldDB" id="A0A2D1CLS2"/>
<reference evidence="4" key="1">
    <citation type="journal article" date="2017" name="Angew. Chem. Int. Ed. Engl.">
        <title>Cyanobacterial ent-Sterol-Like Natural Products from a Deviated Ubiquinone Pathway.</title>
        <authorList>
            <person name="Moosmann P."/>
            <person name="Ueoka R."/>
            <person name="Grauso L."/>
            <person name="Mangoni A."/>
            <person name="Morinaka B.I."/>
            <person name="Gugger M."/>
            <person name="Piel J."/>
        </authorList>
    </citation>
    <scope>NUCLEOTIDE SEQUENCE</scope>
    <source>
        <strain evidence="4">PCC 10023</strain>
    </source>
</reference>
<evidence type="ECO:0000313" key="4">
    <source>
        <dbReference type="EMBL" id="ATN39895.1"/>
    </source>
</evidence>
<evidence type="ECO:0000256" key="1">
    <source>
        <dbReference type="ARBA" id="ARBA00023002"/>
    </source>
</evidence>
<name>A0A2D1CLS2_9CYAN</name>
<dbReference type="PRINTS" id="PR00420">
    <property type="entry name" value="RNGMNOXGNASE"/>
</dbReference>
<proteinExistence type="inferred from homology"/>
<dbReference type="InterPro" id="IPR050816">
    <property type="entry name" value="Flavin-dep_Halogenase_NPB"/>
</dbReference>
<dbReference type="EMBL" id="KY464182">
    <property type="protein sequence ID" value="ATN39895.1"/>
    <property type="molecule type" value="Genomic_DNA"/>
</dbReference>
<dbReference type="PANTHER" id="PTHR43747:SF5">
    <property type="entry name" value="FAD-BINDING DOMAIN-CONTAINING PROTEIN"/>
    <property type="match status" value="1"/>
</dbReference>
<keyword evidence="1" id="KW-0560">Oxidoreductase</keyword>
<accession>A0A2D1CLS2</accession>
<protein>
    <submittedName>
        <fullName evidence="4">MstA</fullName>
    </submittedName>
</protein>
<evidence type="ECO:0000256" key="2">
    <source>
        <dbReference type="ARBA" id="ARBA00023033"/>
    </source>
</evidence>
<dbReference type="Gene3D" id="3.50.50.60">
    <property type="entry name" value="FAD/NAD(P)-binding domain"/>
    <property type="match status" value="1"/>
</dbReference>